<dbReference type="EMBL" id="AFRT01002118">
    <property type="protein sequence ID" value="ELU38601.1"/>
    <property type="molecule type" value="Genomic_DNA"/>
</dbReference>
<feature type="compositionally biased region" description="Polar residues" evidence="1">
    <location>
        <begin position="72"/>
        <end position="84"/>
    </location>
</feature>
<dbReference type="Proteomes" id="UP000011668">
    <property type="component" value="Unassembled WGS sequence"/>
</dbReference>
<name>L8WK73_THACA</name>
<protein>
    <submittedName>
        <fullName evidence="2">Uncharacterized protein</fullName>
    </submittedName>
</protein>
<evidence type="ECO:0000313" key="3">
    <source>
        <dbReference type="Proteomes" id="UP000011668"/>
    </source>
</evidence>
<proteinExistence type="predicted"/>
<comment type="caution">
    <text evidence="2">The sequence shown here is derived from an EMBL/GenBank/DDBJ whole genome shotgun (WGS) entry which is preliminary data.</text>
</comment>
<dbReference type="HOGENOM" id="CLU_1094901_0_0_1"/>
<accession>L8WK73</accession>
<organism evidence="2 3">
    <name type="scientific">Thanatephorus cucumeris (strain AG1-IA)</name>
    <name type="common">Rice sheath blight fungus</name>
    <name type="synonym">Rhizoctonia solani</name>
    <dbReference type="NCBI Taxonomy" id="983506"/>
    <lineage>
        <taxon>Eukaryota</taxon>
        <taxon>Fungi</taxon>
        <taxon>Dikarya</taxon>
        <taxon>Basidiomycota</taxon>
        <taxon>Agaricomycotina</taxon>
        <taxon>Agaricomycetes</taxon>
        <taxon>Cantharellales</taxon>
        <taxon>Ceratobasidiaceae</taxon>
        <taxon>Rhizoctonia</taxon>
        <taxon>Rhizoctonia solani AG-1</taxon>
    </lineage>
</organism>
<feature type="region of interest" description="Disordered" evidence="1">
    <location>
        <begin position="59"/>
        <end position="93"/>
    </location>
</feature>
<reference evidence="2 3" key="1">
    <citation type="journal article" date="2013" name="Nat. Commun.">
        <title>The evolution and pathogenic mechanisms of the rice sheath blight pathogen.</title>
        <authorList>
            <person name="Zheng A."/>
            <person name="Lin R."/>
            <person name="Xu L."/>
            <person name="Qin P."/>
            <person name="Tang C."/>
            <person name="Ai P."/>
            <person name="Zhang D."/>
            <person name="Liu Y."/>
            <person name="Sun Z."/>
            <person name="Feng H."/>
            <person name="Wang Y."/>
            <person name="Chen Y."/>
            <person name="Liang X."/>
            <person name="Fu R."/>
            <person name="Li Q."/>
            <person name="Zhang J."/>
            <person name="Yu X."/>
            <person name="Xie Z."/>
            <person name="Ding L."/>
            <person name="Guan P."/>
            <person name="Tang J."/>
            <person name="Liang Y."/>
            <person name="Wang S."/>
            <person name="Deng Q."/>
            <person name="Li S."/>
            <person name="Zhu J."/>
            <person name="Wang L."/>
            <person name="Liu H."/>
            <person name="Li P."/>
        </authorList>
    </citation>
    <scope>NUCLEOTIDE SEQUENCE [LARGE SCALE GENOMIC DNA]</scope>
    <source>
        <strain evidence="3">AG-1 IA</strain>
    </source>
</reference>
<gene>
    <name evidence="2" type="ORF">AG1IA_07369</name>
</gene>
<keyword evidence="3" id="KW-1185">Reference proteome</keyword>
<sequence length="254" mass="27843">MAGEPGIIGISSAFALSAHDRAHYNSVAPTRFTNVDDNLTPGCMSNTNGLLLLQRGRTEGAPWGNSPRKIAMNNQPRISKSTKGQRVKPPNGAHQRAPLLLEVIPDGCVNPNAAERSLHPANNNRGHGVEGRTADNWQFKGCSTLTHVSPRTGNTSEKTKQTYSEGEIHALEIRTRATHELFIHGAVQYFGRSSTVDSKSQRLEGVLYQGSWSKMHGHFVLCYVLLRKLRNLETLYVPSTSSSPSTHCHIGWAL</sequence>
<evidence type="ECO:0000256" key="1">
    <source>
        <dbReference type="SAM" id="MobiDB-lite"/>
    </source>
</evidence>
<dbReference type="AlphaFoldDB" id="L8WK73"/>
<evidence type="ECO:0000313" key="2">
    <source>
        <dbReference type="EMBL" id="ELU38601.1"/>
    </source>
</evidence>